<dbReference type="PANTHER" id="PTHR31286:SF99">
    <property type="entry name" value="DUF4283 DOMAIN-CONTAINING PROTEIN"/>
    <property type="match status" value="1"/>
</dbReference>
<feature type="compositionally biased region" description="Polar residues" evidence="1">
    <location>
        <begin position="161"/>
        <end position="171"/>
    </location>
</feature>
<feature type="compositionally biased region" description="Basic and acidic residues" evidence="1">
    <location>
        <begin position="254"/>
        <end position="263"/>
    </location>
</feature>
<organism evidence="2 3">
    <name type="scientific">Linum trigynum</name>
    <dbReference type="NCBI Taxonomy" id="586398"/>
    <lineage>
        <taxon>Eukaryota</taxon>
        <taxon>Viridiplantae</taxon>
        <taxon>Streptophyta</taxon>
        <taxon>Embryophyta</taxon>
        <taxon>Tracheophyta</taxon>
        <taxon>Spermatophyta</taxon>
        <taxon>Magnoliopsida</taxon>
        <taxon>eudicotyledons</taxon>
        <taxon>Gunneridae</taxon>
        <taxon>Pentapetalae</taxon>
        <taxon>rosids</taxon>
        <taxon>fabids</taxon>
        <taxon>Malpighiales</taxon>
        <taxon>Linaceae</taxon>
        <taxon>Linum</taxon>
    </lineage>
</organism>
<evidence type="ECO:0000313" key="2">
    <source>
        <dbReference type="EMBL" id="CAL1375007.1"/>
    </source>
</evidence>
<proteinExistence type="predicted"/>
<feature type="compositionally biased region" description="Low complexity" evidence="1">
    <location>
        <begin position="219"/>
        <end position="235"/>
    </location>
</feature>
<feature type="compositionally biased region" description="Basic and acidic residues" evidence="1">
    <location>
        <begin position="173"/>
        <end position="186"/>
    </location>
</feature>
<sequence>MRIGERIGKPLRVDHATSSGARSDYARVCVQVDITKPLLSQFTIHGKTYFVQYEGLEKICLKCGTYFERARCYCTVPTEEMETEETSKTPQVEVPKEPEPLYGEWMIAKKKPRTRKPNAEATKGSQERRTDKGQGPRSRGGSRFDVLEVEETEGNEAGLSQVAQTTKVSARSKNKEGGKDNGKNKETMPQYQNASPMPKDTRMDSATVNRPEASCRSQGSPSSIPATASPAGATPMLGQDGYDKSMEVGGLVREMQHDDRGGEPQEEPPDPRNPPSPPEQQQNVGKGNSLGSPNENEGGGLSDEAPPL</sequence>
<gene>
    <name evidence="2" type="ORF">LTRI10_LOCUS16835</name>
</gene>
<reference evidence="2 3" key="1">
    <citation type="submission" date="2024-04" db="EMBL/GenBank/DDBJ databases">
        <authorList>
            <person name="Fracassetti M."/>
        </authorList>
    </citation>
    <scope>NUCLEOTIDE SEQUENCE [LARGE SCALE GENOMIC DNA]</scope>
</reference>
<dbReference type="AlphaFoldDB" id="A0AAV2DNT9"/>
<accession>A0AAV2DNT9</accession>
<name>A0AAV2DNT9_9ROSI</name>
<dbReference type="Proteomes" id="UP001497516">
    <property type="component" value="Chromosome 3"/>
</dbReference>
<evidence type="ECO:0000313" key="3">
    <source>
        <dbReference type="Proteomes" id="UP001497516"/>
    </source>
</evidence>
<feature type="region of interest" description="Disordered" evidence="1">
    <location>
        <begin position="79"/>
        <end position="308"/>
    </location>
</feature>
<feature type="compositionally biased region" description="Basic and acidic residues" evidence="1">
    <location>
        <begin position="125"/>
        <end position="134"/>
    </location>
</feature>
<dbReference type="EMBL" id="OZ034816">
    <property type="protein sequence ID" value="CAL1375007.1"/>
    <property type="molecule type" value="Genomic_DNA"/>
</dbReference>
<dbReference type="PANTHER" id="PTHR31286">
    <property type="entry name" value="GLYCINE-RICH CELL WALL STRUCTURAL PROTEIN 1.8-LIKE"/>
    <property type="match status" value="1"/>
</dbReference>
<evidence type="ECO:0000256" key="1">
    <source>
        <dbReference type="SAM" id="MobiDB-lite"/>
    </source>
</evidence>
<protein>
    <submittedName>
        <fullName evidence="2">Uncharacterized protein</fullName>
    </submittedName>
</protein>
<feature type="compositionally biased region" description="Polar residues" evidence="1">
    <location>
        <begin position="283"/>
        <end position="295"/>
    </location>
</feature>
<keyword evidence="3" id="KW-1185">Reference proteome</keyword>
<dbReference type="InterPro" id="IPR040256">
    <property type="entry name" value="At4g02000-like"/>
</dbReference>